<dbReference type="Gene3D" id="3.30.420.10">
    <property type="entry name" value="Ribonuclease H-like superfamily/Ribonuclease H"/>
    <property type="match status" value="1"/>
</dbReference>
<proteinExistence type="inferred from homology"/>
<name>A0A158RCQ6_THECL</name>
<keyword evidence="4" id="KW-0378">Hydrolase</keyword>
<dbReference type="GO" id="GO:0003723">
    <property type="term" value="F:RNA binding"/>
    <property type="evidence" value="ECO:0007669"/>
    <property type="project" value="UniProtKB-UniRule"/>
</dbReference>
<feature type="domain" description="RRM" evidence="8">
    <location>
        <begin position="1198"/>
        <end position="1276"/>
    </location>
</feature>
<evidence type="ECO:0000256" key="2">
    <source>
        <dbReference type="ARBA" id="ARBA00006357"/>
    </source>
</evidence>
<dbReference type="InterPro" id="IPR012677">
    <property type="entry name" value="Nucleotide-bd_a/b_plait_sf"/>
</dbReference>
<dbReference type="OrthoDB" id="3996471at2759"/>
<dbReference type="InterPro" id="IPR047021">
    <property type="entry name" value="REXO1/3/4-like"/>
</dbReference>
<reference evidence="9 10" key="2">
    <citation type="submission" date="2018-11" db="EMBL/GenBank/DDBJ databases">
        <authorList>
            <consortium name="Pathogen Informatics"/>
        </authorList>
    </citation>
    <scope>NUCLEOTIDE SEQUENCE [LARGE SCALE GENOMIC DNA]</scope>
</reference>
<keyword evidence="7" id="KW-0694">RNA-binding</keyword>
<keyword evidence="5" id="KW-0269">Exonuclease</keyword>
<dbReference type="SUPFAM" id="SSF53098">
    <property type="entry name" value="Ribonuclease H-like"/>
    <property type="match status" value="1"/>
</dbReference>
<dbReference type="GO" id="GO:0005634">
    <property type="term" value="C:nucleus"/>
    <property type="evidence" value="ECO:0007669"/>
    <property type="project" value="UniProtKB-SubCell"/>
</dbReference>
<evidence type="ECO:0000259" key="8">
    <source>
        <dbReference type="PROSITE" id="PS50102"/>
    </source>
</evidence>
<evidence type="ECO:0000256" key="3">
    <source>
        <dbReference type="ARBA" id="ARBA00022722"/>
    </source>
</evidence>
<dbReference type="WBParaSite" id="TCLT_0000849701-mRNA-1">
    <property type="protein sequence ID" value="TCLT_0000849701-mRNA-1"/>
    <property type="gene ID" value="TCLT_0000849701"/>
</dbReference>
<sequence>MLKAQKKKEKRKWKQLRKELNEAALVQEGDPSLIKETSQSVLENSANEEDSFSEWQKRLRTMRHLKNPPKISMSFNGLNGLDLGSRTKIITLNSNAYNVRASLFPVINFEKFFDIAELVHYVTFRNVEKPLWIAVQPSRGVLQTVVFRFNCDVELVVDGKENTYMEKFFGINTHNYMLEKSWNKADFWADMLNVSVSRFDSVQKILNNAGVLERHINSNMNRKILVDLREMVNRCFPFPTTNLPYVEEFSLPPVVPTKVPFLVSRELIFQEKYSSLRDDSPFFAIDCEMCTTERGESELTRISVVNENYEVLLDTLVKPRNKITDYVTKYSGITEQMLEDVDVRIDDVQKALSHILPSDAILVGHTLECDFNALRITHPYCVDISLCMNLSGDERQRSSLKTLAKIFLGEEIQRENGHCSVEDATITMRLLNVDFGNVLMGWSFNRWALANGISTSGAIIKDKVKPYSNVDINQRKKLCLNNEENIIHKCDKCRRPLSVACIVPNCACKQNVVKYCVICCLHTSIPHVSNESTFHWSDVFEANVINGFKPISHHLQLEKNKSAFYALPGYMKKFISNKHETFVDTDSYNSLDDLVRRVNEEVISHDIVMVDFDVAKLCSEPDGAPLYAVDDALKQMISFASLNSLIILVLSSPQESVCHVQMKTQIARKIPSLLLITGVRGINGSGGRFFRIYVAYSLIPSAMSLKRIAVMSAVHYYKPLVVSLCQKSTASLQPKNKVDLPANFTVFVYEMISPIFTILNYKCLEVLCCKFWLLKETDGKHEKTVPSMFRTSVPPQPINLNYPNRFMKPNFDPEVDLKNIVMEMPHFIWDNAVEVSKDVKSHFGIFKPSILEDFGNLRHGQFRKDILFKTPESFKCWRTGADSDSNEGFSKCEFIPTDRKTALFRGNLSTELLKDGKVERAGWAAIKFEERGPFFRKRYFRKWCNYSHFLIKCRGDGRTYKIILNSPLFLDVTWGNSHSYYLHTHGGPYWQYEAIPFSKFIFTIRNRIMDRQHPVNNANVSSLLIMLMDRIDGDFSLEIDYIGVVHDRTHLEEHAYESYQLPILYTEARFYALWAWKSWMSVKWSTGIRFLSTKILSPLSARIVLKNINWFTGEKDLENYFGRFGKVQHVKLVYEKETGLHKGYAFITFECIEDALKVVQQGIHHIDRRKAVAKIAVPLGKAGTAVKKTFNSAHRNSKDLFVKRISWVTGAKELSDYFSQFGKITNITLPFDLKTGLHKSYAFISFQNSDFYENIKKFQGKHIIDDEEVILTLANEVESLSLDASTLDPAKNKYSSKMNILNSNKSDDVVIEEFIKAEDNVESKKTKIHGKNSLIGVLNLQDNNKHLKQLDYLNSGKGPKNDNGLKKAVLTILRDPVKVSEEGSNDKTQQSYTVLRRPNKVVTNSFRDFNKFSDGAFKISSQKWGDAEKF</sequence>
<evidence type="ECO:0000313" key="10">
    <source>
        <dbReference type="Proteomes" id="UP000276776"/>
    </source>
</evidence>
<dbReference type="Proteomes" id="UP000276776">
    <property type="component" value="Unassembled WGS sequence"/>
</dbReference>
<comment type="similarity">
    <text evidence="2">Belongs to the REXO1/REXO3 family.</text>
</comment>
<dbReference type="InterPro" id="IPR035979">
    <property type="entry name" value="RBD_domain_sf"/>
</dbReference>
<accession>A0A158RCQ6</accession>
<comment type="subcellular location">
    <subcellularLocation>
        <location evidence="1">Nucleus</location>
    </subcellularLocation>
</comment>
<dbReference type="Pfam" id="PF00929">
    <property type="entry name" value="RNase_T"/>
    <property type="match status" value="1"/>
</dbReference>
<dbReference type="InterPro" id="IPR034922">
    <property type="entry name" value="REX1-like_exo"/>
</dbReference>
<evidence type="ECO:0000256" key="6">
    <source>
        <dbReference type="ARBA" id="ARBA00023242"/>
    </source>
</evidence>
<dbReference type="Pfam" id="PF00076">
    <property type="entry name" value="RRM_1"/>
    <property type="match status" value="2"/>
</dbReference>
<dbReference type="GO" id="GO:0004527">
    <property type="term" value="F:exonuclease activity"/>
    <property type="evidence" value="ECO:0007669"/>
    <property type="project" value="UniProtKB-KW"/>
</dbReference>
<dbReference type="EMBL" id="UYYF01004639">
    <property type="protein sequence ID" value="VDN06050.1"/>
    <property type="molecule type" value="Genomic_DNA"/>
</dbReference>
<evidence type="ECO:0000256" key="7">
    <source>
        <dbReference type="PROSITE-ProRule" id="PRU00176"/>
    </source>
</evidence>
<organism evidence="11">
    <name type="scientific">Thelazia callipaeda</name>
    <name type="common">Oriental eyeworm</name>
    <name type="synonym">Parasitic nematode</name>
    <dbReference type="NCBI Taxonomy" id="103827"/>
    <lineage>
        <taxon>Eukaryota</taxon>
        <taxon>Metazoa</taxon>
        <taxon>Ecdysozoa</taxon>
        <taxon>Nematoda</taxon>
        <taxon>Chromadorea</taxon>
        <taxon>Rhabditida</taxon>
        <taxon>Spirurina</taxon>
        <taxon>Spiruromorpha</taxon>
        <taxon>Thelazioidea</taxon>
        <taxon>Thelaziidae</taxon>
        <taxon>Thelazia</taxon>
    </lineage>
</organism>
<dbReference type="SUPFAM" id="SSF54928">
    <property type="entry name" value="RNA-binding domain, RBD"/>
    <property type="match status" value="1"/>
</dbReference>
<dbReference type="SUPFAM" id="SSF49785">
    <property type="entry name" value="Galactose-binding domain-like"/>
    <property type="match status" value="1"/>
</dbReference>
<dbReference type="CDD" id="cd06145">
    <property type="entry name" value="REX1_like"/>
    <property type="match status" value="1"/>
</dbReference>
<dbReference type="PANTHER" id="PTHR12801">
    <property type="entry name" value="RNA EXONUCLEASE REXO1 / RECO3 FAMILY MEMBER-RELATED"/>
    <property type="match status" value="1"/>
</dbReference>
<dbReference type="InterPro" id="IPR008979">
    <property type="entry name" value="Galactose-bd-like_sf"/>
</dbReference>
<dbReference type="STRING" id="103827.A0A158RCQ6"/>
<dbReference type="PANTHER" id="PTHR12801:SF82">
    <property type="entry name" value="RNA EXONUCLEASE 5"/>
    <property type="match status" value="1"/>
</dbReference>
<dbReference type="FunFam" id="3.30.420.10:FF:000031">
    <property type="entry name" value="RNA exonuclease 1"/>
    <property type="match status" value="1"/>
</dbReference>
<dbReference type="Gene3D" id="3.30.70.330">
    <property type="match status" value="2"/>
</dbReference>
<dbReference type="SMART" id="SM00360">
    <property type="entry name" value="RRM"/>
    <property type="match status" value="2"/>
</dbReference>
<evidence type="ECO:0000313" key="11">
    <source>
        <dbReference type="WBParaSite" id="TCLT_0000849701-mRNA-1"/>
    </source>
</evidence>
<dbReference type="InterPro" id="IPR013520">
    <property type="entry name" value="Ribonucl_H"/>
</dbReference>
<evidence type="ECO:0000256" key="1">
    <source>
        <dbReference type="ARBA" id="ARBA00004123"/>
    </source>
</evidence>
<dbReference type="InterPro" id="IPR012337">
    <property type="entry name" value="RNaseH-like_sf"/>
</dbReference>
<reference evidence="11" key="1">
    <citation type="submission" date="2016-04" db="UniProtKB">
        <authorList>
            <consortium name="WormBaseParasite"/>
        </authorList>
    </citation>
    <scope>IDENTIFICATION</scope>
</reference>
<dbReference type="InterPro" id="IPR036397">
    <property type="entry name" value="RNaseH_sf"/>
</dbReference>
<dbReference type="Pfam" id="PF08547">
    <property type="entry name" value="CIA30"/>
    <property type="match status" value="1"/>
</dbReference>
<feature type="domain" description="RRM" evidence="8">
    <location>
        <begin position="1101"/>
        <end position="1182"/>
    </location>
</feature>
<dbReference type="PROSITE" id="PS50102">
    <property type="entry name" value="RRM"/>
    <property type="match status" value="2"/>
</dbReference>
<keyword evidence="10" id="KW-1185">Reference proteome</keyword>
<dbReference type="InterPro" id="IPR000504">
    <property type="entry name" value="RRM_dom"/>
</dbReference>
<evidence type="ECO:0000256" key="4">
    <source>
        <dbReference type="ARBA" id="ARBA00022801"/>
    </source>
</evidence>
<dbReference type="InterPro" id="IPR013857">
    <property type="entry name" value="NADH-UbQ_OxRdtase-assoc_prot30"/>
</dbReference>
<dbReference type="SMART" id="SM00479">
    <property type="entry name" value="EXOIII"/>
    <property type="match status" value="1"/>
</dbReference>
<gene>
    <name evidence="9" type="ORF">TCLT_LOCUS8486</name>
</gene>
<keyword evidence="3" id="KW-0540">Nuclease</keyword>
<dbReference type="OMA" id="ECIEDAL"/>
<keyword evidence="6" id="KW-0539">Nucleus</keyword>
<protein>
    <submittedName>
        <fullName evidence="11">Exonuclease domain-containing protein</fullName>
    </submittedName>
</protein>
<dbReference type="GO" id="GO:0010629">
    <property type="term" value="P:negative regulation of gene expression"/>
    <property type="evidence" value="ECO:0007669"/>
    <property type="project" value="UniProtKB-ARBA"/>
</dbReference>
<evidence type="ECO:0000256" key="5">
    <source>
        <dbReference type="ARBA" id="ARBA00022839"/>
    </source>
</evidence>
<evidence type="ECO:0000313" key="9">
    <source>
        <dbReference type="EMBL" id="VDN06050.1"/>
    </source>
</evidence>